<dbReference type="InterPro" id="IPR001173">
    <property type="entry name" value="Glyco_trans_2-like"/>
</dbReference>
<dbReference type="Gene3D" id="3.90.550.10">
    <property type="entry name" value="Spore Coat Polysaccharide Biosynthesis Protein SpsA, Chain A"/>
    <property type="match status" value="1"/>
</dbReference>
<name>A0A103RZY0_9BURK</name>
<evidence type="ECO:0000313" key="4">
    <source>
        <dbReference type="Proteomes" id="UP000064029"/>
    </source>
</evidence>
<dbReference type="EMBL" id="LOXM01000007">
    <property type="protein sequence ID" value="KVG76824.1"/>
    <property type="molecule type" value="Genomic_DNA"/>
</dbReference>
<feature type="transmembrane region" description="Helical" evidence="1">
    <location>
        <begin position="392"/>
        <end position="412"/>
    </location>
</feature>
<reference evidence="3 4" key="1">
    <citation type="submission" date="2015-11" db="EMBL/GenBank/DDBJ databases">
        <title>Expanding the genomic diversity of Burkholderia species for the development of highly accurate diagnostics.</title>
        <authorList>
            <person name="Sahl J."/>
            <person name="Keim P."/>
            <person name="Wagner D."/>
        </authorList>
    </citation>
    <scope>NUCLEOTIDE SEQUENCE [LARGE SCALE GENOMIC DNA]</scope>
    <source>
        <strain evidence="3 4">MSMB2036</strain>
    </source>
</reference>
<feature type="transmembrane region" description="Helical" evidence="1">
    <location>
        <begin position="357"/>
        <end position="380"/>
    </location>
</feature>
<dbReference type="Proteomes" id="UP000064029">
    <property type="component" value="Unassembled WGS sequence"/>
</dbReference>
<evidence type="ECO:0000259" key="2">
    <source>
        <dbReference type="Pfam" id="PF13632"/>
    </source>
</evidence>
<dbReference type="AlphaFoldDB" id="A0A103RZY0"/>
<dbReference type="RefSeq" id="WP_059748705.1">
    <property type="nucleotide sequence ID" value="NZ_CP013416.1"/>
</dbReference>
<feature type="transmembrane region" description="Helical" evidence="1">
    <location>
        <begin position="324"/>
        <end position="345"/>
    </location>
</feature>
<evidence type="ECO:0000256" key="1">
    <source>
        <dbReference type="SAM" id="Phobius"/>
    </source>
</evidence>
<sequence length="436" mass="48193">MNTLALYVPLIVLWLRTVMNITWLVRLGRETSYRIGRDAKAPRASDGVARLFIVTPALNEQNHIGDYLAHICERLTSHAGLVSRMVVVCNDSETCDSSSTSGLHTWDAAMHALDVSGASAISSKVDVIRYSGEARRPGQINFACDYLRRNHGLASHDFVLLLDVDAILDEDFFCAVADHVKCSRADLAQVQSIYLSDANGRHYDTAAAQWQNYFMLSRERTRFMKRERLNEDDLALNGYFWYTANGVVIRYSMIEAVGGFVESCAVDDLSTSGVFCAMGCRVALLDTFLSVEQVPGPAADFKQKLFWCSSYMEMFRMLGGKAGIGYIAFRISHFIVWILRAPVILGLAAACGMDCRLIGACALSYLAYLASSHAFPFVFLPRTRRLLRIGSVRGLLCLAIYPLVQSLIPWTMVAKRGALRLCGSSVMGSPKKSAGV</sequence>
<evidence type="ECO:0000313" key="3">
    <source>
        <dbReference type="EMBL" id="KVG76824.1"/>
    </source>
</evidence>
<proteinExistence type="predicted"/>
<dbReference type="SUPFAM" id="SSF53448">
    <property type="entry name" value="Nucleotide-diphospho-sugar transferases"/>
    <property type="match status" value="1"/>
</dbReference>
<keyword evidence="1" id="KW-0812">Transmembrane</keyword>
<protein>
    <recommendedName>
        <fullName evidence="2">Glycosyltransferase 2-like domain-containing protein</fullName>
    </recommendedName>
</protein>
<accession>A0A103RZY0</accession>
<organism evidence="3 4">
    <name type="scientific">Burkholderia ubonensis</name>
    <dbReference type="NCBI Taxonomy" id="101571"/>
    <lineage>
        <taxon>Bacteria</taxon>
        <taxon>Pseudomonadati</taxon>
        <taxon>Pseudomonadota</taxon>
        <taxon>Betaproteobacteria</taxon>
        <taxon>Burkholderiales</taxon>
        <taxon>Burkholderiaceae</taxon>
        <taxon>Burkholderia</taxon>
        <taxon>Burkholderia cepacia complex</taxon>
    </lineage>
</organism>
<gene>
    <name evidence="3" type="ORF">WJ33_12045</name>
</gene>
<comment type="caution">
    <text evidence="3">The sequence shown here is derived from an EMBL/GenBank/DDBJ whole genome shotgun (WGS) entry which is preliminary data.</text>
</comment>
<dbReference type="Pfam" id="PF13632">
    <property type="entry name" value="Glyco_trans_2_3"/>
    <property type="match status" value="1"/>
</dbReference>
<feature type="transmembrane region" description="Helical" evidence="1">
    <location>
        <begin position="6"/>
        <end position="25"/>
    </location>
</feature>
<keyword evidence="1" id="KW-0472">Membrane</keyword>
<dbReference type="InterPro" id="IPR029044">
    <property type="entry name" value="Nucleotide-diphossugar_trans"/>
</dbReference>
<keyword evidence="1" id="KW-1133">Transmembrane helix</keyword>
<feature type="domain" description="Glycosyltransferase 2-like" evidence="2">
    <location>
        <begin position="159"/>
        <end position="359"/>
    </location>
</feature>